<accession>A0ABR1EHZ8</accession>
<name>A0ABR1EHZ8_NECAM</name>
<sequence>MEFEKAWKDRNPRKAYALVKQYSGKMKRSSPVLNTANGVAVGEATLPFWRDHFKTLLNQQAPSAPELDHVHKPTNVVNEEPLSESEVLVCIKKEWKERKIWWTRRD</sequence>
<proteinExistence type="predicted"/>
<evidence type="ECO:0000313" key="1">
    <source>
        <dbReference type="EMBL" id="KAK6762235.1"/>
    </source>
</evidence>
<organism evidence="1 2">
    <name type="scientific">Necator americanus</name>
    <name type="common">Human hookworm</name>
    <dbReference type="NCBI Taxonomy" id="51031"/>
    <lineage>
        <taxon>Eukaryota</taxon>
        <taxon>Metazoa</taxon>
        <taxon>Ecdysozoa</taxon>
        <taxon>Nematoda</taxon>
        <taxon>Chromadorea</taxon>
        <taxon>Rhabditida</taxon>
        <taxon>Rhabditina</taxon>
        <taxon>Rhabditomorpha</taxon>
        <taxon>Strongyloidea</taxon>
        <taxon>Ancylostomatidae</taxon>
        <taxon>Bunostominae</taxon>
        <taxon>Necator</taxon>
    </lineage>
</organism>
<gene>
    <name evidence="1" type="primary">Necator_chrX.g23249</name>
    <name evidence="1" type="ORF">RB195_023086</name>
</gene>
<dbReference type="Proteomes" id="UP001303046">
    <property type="component" value="Unassembled WGS sequence"/>
</dbReference>
<evidence type="ECO:0000313" key="2">
    <source>
        <dbReference type="Proteomes" id="UP001303046"/>
    </source>
</evidence>
<evidence type="ECO:0008006" key="3">
    <source>
        <dbReference type="Google" id="ProtNLM"/>
    </source>
</evidence>
<keyword evidence="2" id="KW-1185">Reference proteome</keyword>
<comment type="caution">
    <text evidence="1">The sequence shown here is derived from an EMBL/GenBank/DDBJ whole genome shotgun (WGS) entry which is preliminary data.</text>
</comment>
<reference evidence="1 2" key="1">
    <citation type="submission" date="2023-08" db="EMBL/GenBank/DDBJ databases">
        <title>A Necator americanus chromosomal reference genome.</title>
        <authorList>
            <person name="Ilik V."/>
            <person name="Petrzelkova K.J."/>
            <person name="Pardy F."/>
            <person name="Fuh T."/>
            <person name="Niatou-Singa F.S."/>
            <person name="Gouil Q."/>
            <person name="Baker L."/>
            <person name="Ritchie M.E."/>
            <person name="Jex A.R."/>
            <person name="Gazzola D."/>
            <person name="Li H."/>
            <person name="Toshio Fujiwara R."/>
            <person name="Zhan B."/>
            <person name="Aroian R.V."/>
            <person name="Pafco B."/>
            <person name="Schwarz E.M."/>
        </authorList>
    </citation>
    <scope>NUCLEOTIDE SEQUENCE [LARGE SCALE GENOMIC DNA]</scope>
    <source>
        <strain evidence="1 2">Aroian</strain>
        <tissue evidence="1">Whole animal</tissue>
    </source>
</reference>
<dbReference type="EMBL" id="JAVFWL010000006">
    <property type="protein sequence ID" value="KAK6762235.1"/>
    <property type="molecule type" value="Genomic_DNA"/>
</dbReference>
<protein>
    <recommendedName>
        <fullName evidence="3">Mos1 transposase HTH domain-containing protein</fullName>
    </recommendedName>
</protein>